<keyword evidence="1" id="KW-0378">Hydrolase</keyword>
<feature type="region of interest" description="Disordered" evidence="2">
    <location>
        <begin position="210"/>
        <end position="253"/>
    </location>
</feature>
<gene>
    <name evidence="3" type="ORF">PoB_000748600</name>
</gene>
<dbReference type="PANTHER" id="PTHR11046">
    <property type="entry name" value="OLIGORIBONUCLEASE, MITOCHONDRIAL"/>
    <property type="match status" value="1"/>
</dbReference>
<proteinExistence type="predicted"/>
<evidence type="ECO:0000256" key="1">
    <source>
        <dbReference type="ARBA" id="ARBA00022722"/>
    </source>
</evidence>
<protein>
    <submittedName>
        <fullName evidence="3">Uncharacterized protein</fullName>
    </submittedName>
</protein>
<dbReference type="AlphaFoldDB" id="A0AAV3YF13"/>
<feature type="compositionally biased region" description="Low complexity" evidence="2">
    <location>
        <begin position="221"/>
        <end position="230"/>
    </location>
</feature>
<dbReference type="EMBL" id="BLXT01000876">
    <property type="protein sequence ID" value="GFN80980.1"/>
    <property type="molecule type" value="Genomic_DNA"/>
</dbReference>
<evidence type="ECO:0000313" key="3">
    <source>
        <dbReference type="EMBL" id="GFN80980.1"/>
    </source>
</evidence>
<feature type="region of interest" description="Disordered" evidence="2">
    <location>
        <begin position="265"/>
        <end position="349"/>
    </location>
</feature>
<evidence type="ECO:0000256" key="2">
    <source>
        <dbReference type="SAM" id="MobiDB-lite"/>
    </source>
</evidence>
<feature type="compositionally biased region" description="Polar residues" evidence="2">
    <location>
        <begin position="266"/>
        <end position="276"/>
    </location>
</feature>
<reference evidence="3 4" key="1">
    <citation type="journal article" date="2021" name="Elife">
        <title>Chloroplast acquisition without the gene transfer in kleptoplastic sea slugs, Plakobranchus ocellatus.</title>
        <authorList>
            <person name="Maeda T."/>
            <person name="Takahashi S."/>
            <person name="Yoshida T."/>
            <person name="Shimamura S."/>
            <person name="Takaki Y."/>
            <person name="Nagai Y."/>
            <person name="Toyoda A."/>
            <person name="Suzuki Y."/>
            <person name="Arimoto A."/>
            <person name="Ishii H."/>
            <person name="Satoh N."/>
            <person name="Nishiyama T."/>
            <person name="Hasebe M."/>
            <person name="Maruyama T."/>
            <person name="Minagawa J."/>
            <person name="Obokata J."/>
            <person name="Shigenobu S."/>
        </authorList>
    </citation>
    <scope>NUCLEOTIDE SEQUENCE [LARGE SCALE GENOMIC DNA]</scope>
</reference>
<dbReference type="Proteomes" id="UP000735302">
    <property type="component" value="Unassembled WGS sequence"/>
</dbReference>
<keyword evidence="4" id="KW-1185">Reference proteome</keyword>
<dbReference type="GO" id="GO:0000175">
    <property type="term" value="F:3'-5'-RNA exonuclease activity"/>
    <property type="evidence" value="ECO:0007669"/>
    <property type="project" value="InterPro"/>
</dbReference>
<dbReference type="InterPro" id="IPR022894">
    <property type="entry name" value="Oligoribonuclease"/>
</dbReference>
<comment type="caution">
    <text evidence="3">The sequence shown here is derived from an EMBL/GenBank/DDBJ whole genome shotgun (WGS) entry which is preliminary data.</text>
</comment>
<keyword evidence="1" id="KW-0540">Nuclease</keyword>
<name>A0AAV3YF13_9GAST</name>
<evidence type="ECO:0000313" key="4">
    <source>
        <dbReference type="Proteomes" id="UP000735302"/>
    </source>
</evidence>
<organism evidence="3 4">
    <name type="scientific">Plakobranchus ocellatus</name>
    <dbReference type="NCBI Taxonomy" id="259542"/>
    <lineage>
        <taxon>Eukaryota</taxon>
        <taxon>Metazoa</taxon>
        <taxon>Spiralia</taxon>
        <taxon>Lophotrochozoa</taxon>
        <taxon>Mollusca</taxon>
        <taxon>Gastropoda</taxon>
        <taxon>Heterobranchia</taxon>
        <taxon>Euthyneura</taxon>
        <taxon>Panpulmonata</taxon>
        <taxon>Sacoglossa</taxon>
        <taxon>Placobranchoidea</taxon>
        <taxon>Plakobranchidae</taxon>
        <taxon>Plakobranchus</taxon>
    </lineage>
</organism>
<sequence length="644" mass="70742">METVVKTARVKARDIAALKSFFKFLDEEVDLYFISEILQCLGVTRTLNTSSFTQCHITNGIATDLASFMLRESYTFAEILKIFSALSLDPLAISKMDLRWRLQVAEKRKLALAKDRRNPTRLVTWLGEHFLPARVSLGAECMASEPQRKSPAPSSSSCAEWPPLTASSANFAASATPVLWPTLWPGSVRLTSDTLPPGSEDIPLYPSSMQLSGIAEPLPPTSTTCSSSSSVQKSENSFRSPPGTKQIASSPGSVQLSAIAEPLPPISTTCSFSGSEPKSENSDPSPPGTDQIASSPGSATAEPLPPTITTPLPSSSVRQSKTFDSLPAPSIMQSSPKTSSTMQISSNLPSTSSALNMMCEGKHIANCQIVDDVSKSEHFTYASDGTSRQKKHYMERHLVLDNRKPLSLGFSSIASDDANSMLEQTKQTFEDIVNCSNFDMNDDSKCETFKECMSKMKCLMSDRAANMKLFNKKVHEWRKDILCEEDVETHFLYSNAHFLLGLYAATQKAISMKEELIVREMGSLGRDQEAKFKHFNSSSESAGLRAIRTAAEVLGPRGDEKSGARQEWINYCKQMIVKECHSVLQRQLGDFLEGGVFGGDIRDDVKGTIKELYNALLDQITDHQDAMQSKSKRSNCIYSDESDL</sequence>
<accession>A0AAV3YF13</accession>
<feature type="compositionally biased region" description="Polar residues" evidence="2">
    <location>
        <begin position="331"/>
        <end position="349"/>
    </location>
</feature>
<dbReference type="PANTHER" id="PTHR11046:SF29">
    <property type="match status" value="1"/>
</dbReference>